<accession>A0ACB9AKD5</accession>
<keyword evidence="2" id="KW-1185">Reference proteome</keyword>
<reference evidence="1 2" key="2">
    <citation type="journal article" date="2022" name="Mol. Ecol. Resour.">
        <title>The genomes of chicory, endive, great burdock and yacon provide insights into Asteraceae paleo-polyploidization history and plant inulin production.</title>
        <authorList>
            <person name="Fan W."/>
            <person name="Wang S."/>
            <person name="Wang H."/>
            <person name="Wang A."/>
            <person name="Jiang F."/>
            <person name="Liu H."/>
            <person name="Zhao H."/>
            <person name="Xu D."/>
            <person name="Zhang Y."/>
        </authorList>
    </citation>
    <scope>NUCLEOTIDE SEQUENCE [LARGE SCALE GENOMIC DNA]</scope>
    <source>
        <strain evidence="2">cv. Punajuju</strain>
        <tissue evidence="1">Leaves</tissue>
    </source>
</reference>
<gene>
    <name evidence="1" type="ORF">L2E82_40185</name>
</gene>
<dbReference type="EMBL" id="CM042015">
    <property type="protein sequence ID" value="KAI3710405.1"/>
    <property type="molecule type" value="Genomic_DNA"/>
</dbReference>
<comment type="caution">
    <text evidence="1">The sequence shown here is derived from an EMBL/GenBank/DDBJ whole genome shotgun (WGS) entry which is preliminary data.</text>
</comment>
<dbReference type="Proteomes" id="UP001055811">
    <property type="component" value="Linkage Group LG07"/>
</dbReference>
<evidence type="ECO:0000313" key="1">
    <source>
        <dbReference type="EMBL" id="KAI3710405.1"/>
    </source>
</evidence>
<name>A0ACB9AKD5_CICIN</name>
<sequence length="132" mass="14976">MVETDADHGVDTTASSKDRIDRFCFIITVLRRLLHQRRRVFDIRTGVTYSAKERRRNDEDGGGGIRPEKMEEAEGEPENEMVTGGNRSRRSRWYQIGEAESVGVEPIAVDREQRRGGRLVAAVNEISMEAIV</sequence>
<evidence type="ECO:0000313" key="2">
    <source>
        <dbReference type="Proteomes" id="UP001055811"/>
    </source>
</evidence>
<reference evidence="2" key="1">
    <citation type="journal article" date="2022" name="Mol. Ecol. Resour.">
        <title>The genomes of chicory, endive, great burdock and yacon provide insights into Asteraceae palaeo-polyploidization history and plant inulin production.</title>
        <authorList>
            <person name="Fan W."/>
            <person name="Wang S."/>
            <person name="Wang H."/>
            <person name="Wang A."/>
            <person name="Jiang F."/>
            <person name="Liu H."/>
            <person name="Zhao H."/>
            <person name="Xu D."/>
            <person name="Zhang Y."/>
        </authorList>
    </citation>
    <scope>NUCLEOTIDE SEQUENCE [LARGE SCALE GENOMIC DNA]</scope>
    <source>
        <strain evidence="2">cv. Punajuju</strain>
    </source>
</reference>
<proteinExistence type="predicted"/>
<protein>
    <submittedName>
        <fullName evidence="1">Uncharacterized protein</fullName>
    </submittedName>
</protein>
<organism evidence="1 2">
    <name type="scientific">Cichorium intybus</name>
    <name type="common">Chicory</name>
    <dbReference type="NCBI Taxonomy" id="13427"/>
    <lineage>
        <taxon>Eukaryota</taxon>
        <taxon>Viridiplantae</taxon>
        <taxon>Streptophyta</taxon>
        <taxon>Embryophyta</taxon>
        <taxon>Tracheophyta</taxon>
        <taxon>Spermatophyta</taxon>
        <taxon>Magnoliopsida</taxon>
        <taxon>eudicotyledons</taxon>
        <taxon>Gunneridae</taxon>
        <taxon>Pentapetalae</taxon>
        <taxon>asterids</taxon>
        <taxon>campanulids</taxon>
        <taxon>Asterales</taxon>
        <taxon>Asteraceae</taxon>
        <taxon>Cichorioideae</taxon>
        <taxon>Cichorieae</taxon>
        <taxon>Cichoriinae</taxon>
        <taxon>Cichorium</taxon>
    </lineage>
</organism>